<sequence length="81" mass="8869">MNARAGRLEQLATESAARFDDAERRYRDRLAAGGTADRREPTRVRRLRAHLEADADAAGAVLGRLLLSAGLDAARPDARNR</sequence>
<accession>F1YFI7</accession>
<organism evidence="1 2">
    <name type="scientific">Gordonia neofelifaecis NRRL B-59395</name>
    <dbReference type="NCBI Taxonomy" id="644548"/>
    <lineage>
        <taxon>Bacteria</taxon>
        <taxon>Bacillati</taxon>
        <taxon>Actinomycetota</taxon>
        <taxon>Actinomycetes</taxon>
        <taxon>Mycobacteriales</taxon>
        <taxon>Gordoniaceae</taxon>
        <taxon>Gordonia</taxon>
    </lineage>
</organism>
<gene>
    <name evidence="1" type="ORF">SCNU_02952</name>
</gene>
<dbReference type="STRING" id="644548.SCNU_02952"/>
<dbReference type="eggNOG" id="ENOG5032EJ8">
    <property type="taxonomic scope" value="Bacteria"/>
</dbReference>
<name>F1YFI7_9ACTN</name>
<dbReference type="EMBL" id="AEUD01000002">
    <property type="protein sequence ID" value="EGD56475.1"/>
    <property type="molecule type" value="Genomic_DNA"/>
</dbReference>
<comment type="caution">
    <text evidence="1">The sequence shown here is derived from an EMBL/GenBank/DDBJ whole genome shotgun (WGS) entry which is preliminary data.</text>
</comment>
<proteinExistence type="predicted"/>
<dbReference type="RefSeq" id="WP_009677859.1">
    <property type="nucleotide sequence ID" value="NZ_AEUD01000002.1"/>
</dbReference>
<dbReference type="AlphaFoldDB" id="F1YFI7"/>
<reference evidence="1 2" key="1">
    <citation type="journal article" date="2011" name="J. Bacteriol.">
        <title>Draft Genome Sequence of Gordonia neofelifaecis NRRL B-59395, a Cholesterol-Degrading Actinomycete.</title>
        <authorList>
            <person name="Ge F."/>
            <person name="Li W."/>
            <person name="Chen G."/>
            <person name="Liu Y."/>
            <person name="Zhang G."/>
            <person name="Yong B."/>
            <person name="Wang Q."/>
            <person name="Wang N."/>
            <person name="Huang Z."/>
            <person name="Li W."/>
            <person name="Wang J."/>
            <person name="Wu C."/>
            <person name="Xie Q."/>
            <person name="Liu G."/>
        </authorList>
    </citation>
    <scope>NUCLEOTIDE SEQUENCE [LARGE SCALE GENOMIC DNA]</scope>
    <source>
        <strain evidence="1 2">NRRL B-59395</strain>
    </source>
</reference>
<evidence type="ECO:0000313" key="1">
    <source>
        <dbReference type="EMBL" id="EGD56475.1"/>
    </source>
</evidence>
<protein>
    <submittedName>
        <fullName evidence="1">Uncharacterized protein</fullName>
    </submittedName>
</protein>
<keyword evidence="2" id="KW-1185">Reference proteome</keyword>
<dbReference type="Proteomes" id="UP000035065">
    <property type="component" value="Unassembled WGS sequence"/>
</dbReference>
<evidence type="ECO:0000313" key="2">
    <source>
        <dbReference type="Proteomes" id="UP000035065"/>
    </source>
</evidence>